<evidence type="ECO:0000313" key="1">
    <source>
        <dbReference type="EMBL" id="CUS43240.1"/>
    </source>
</evidence>
<reference evidence="1" key="1">
    <citation type="submission" date="2015-10" db="EMBL/GenBank/DDBJ databases">
        <authorList>
            <person name="Gilbert D.G."/>
        </authorList>
    </citation>
    <scope>NUCLEOTIDE SEQUENCE</scope>
</reference>
<proteinExistence type="predicted"/>
<dbReference type="Pfam" id="PF16233">
    <property type="entry name" value="DUF4893"/>
    <property type="match status" value="1"/>
</dbReference>
<accession>A0A160TEZ9</accession>
<dbReference type="AlphaFoldDB" id="A0A160TEZ9"/>
<sequence length="223" mass="24107">MRRDARLLIPLLLAAVLGGCAATPAHRPSAIVEVPAVPDKQWQRLIVAQDSDRLATFSTLWSTALAAATPRFAAALAREGALLDPARALGHPALPPGSYRCRVVKLGGEGRRVPAYRTFPATFCYIGGEGTGQSFTKQTGTERPSGWLYPDDDTRFIFLGAYAEGNAKAPIYGAERGRSALGVVERIAPFRWRLTLAPVDRSALLTVYEITPVPAEQQLAEHE</sequence>
<dbReference type="EMBL" id="CZQE01000021">
    <property type="protein sequence ID" value="CUS43240.1"/>
    <property type="molecule type" value="Genomic_DNA"/>
</dbReference>
<dbReference type="PROSITE" id="PS51257">
    <property type="entry name" value="PROKAR_LIPOPROTEIN"/>
    <property type="match status" value="1"/>
</dbReference>
<protein>
    <submittedName>
        <fullName evidence="1">Mlr1235 protein</fullName>
    </submittedName>
</protein>
<organism evidence="1">
    <name type="scientific">hydrothermal vent metagenome</name>
    <dbReference type="NCBI Taxonomy" id="652676"/>
    <lineage>
        <taxon>unclassified sequences</taxon>
        <taxon>metagenomes</taxon>
        <taxon>ecological metagenomes</taxon>
    </lineage>
</organism>
<dbReference type="InterPro" id="IPR032609">
    <property type="entry name" value="DUF4893"/>
</dbReference>
<name>A0A160TEZ9_9ZZZZ</name>
<gene>
    <name evidence="1" type="ORF">MGWOODY_Smn3594</name>
</gene>